<evidence type="ECO:0000256" key="1">
    <source>
        <dbReference type="SAM" id="MobiDB-lite"/>
    </source>
</evidence>
<keyword evidence="2" id="KW-0812">Transmembrane</keyword>
<evidence type="ECO:0008006" key="5">
    <source>
        <dbReference type="Google" id="ProtNLM"/>
    </source>
</evidence>
<organism evidence="3 4">
    <name type="scientific">Dyadobacter luticola</name>
    <dbReference type="NCBI Taxonomy" id="1979387"/>
    <lineage>
        <taxon>Bacteria</taxon>
        <taxon>Pseudomonadati</taxon>
        <taxon>Bacteroidota</taxon>
        <taxon>Cytophagia</taxon>
        <taxon>Cytophagales</taxon>
        <taxon>Spirosomataceae</taxon>
        <taxon>Dyadobacter</taxon>
    </lineage>
</organism>
<dbReference type="EMBL" id="VCEJ01000004">
    <property type="protein sequence ID" value="TLV00248.1"/>
    <property type="molecule type" value="Genomic_DNA"/>
</dbReference>
<proteinExistence type="predicted"/>
<gene>
    <name evidence="3" type="ORF">FEN17_12140</name>
</gene>
<comment type="caution">
    <text evidence="3">The sequence shown here is derived from an EMBL/GenBank/DDBJ whole genome shotgun (WGS) entry which is preliminary data.</text>
</comment>
<keyword evidence="4" id="KW-1185">Reference proteome</keyword>
<dbReference type="OrthoDB" id="1523584at2"/>
<accession>A0A5R9KVR0</accession>
<sequence length="510" mass="56557">MIELPDDELDKLFRKSSEELDPHFDPADWDSLKKRLDQQDGKTAGGWLKKWWPLGMLLLLIPAGIASYYWVSSRNEEARKLQQPTVTAAPKTSAENVTEANTEDLNKTADREKITGSEKIAGSEDAASENADFKKTIDLEKENNIKESPAVKVEKPVASIEKPVKVNRIYHDEKLANRINSSSKSLPRSQSKAGGVYLEPNRSKTGGGDGALILSSENKNLISDSRRTVASELGARKVTGPDGVGAEAGNIEGKNLEGVSNVSEQKLLISASMLDGRSLTWKNSIPYPGIVIEPNDQIRAESSAGSKDIEVIESPKWAIRLGYSPDLSTVGFKNFTKPGAAFSLLGEYGISKRLYVQAGVVRSVKDYYANASEYKLNKYVTDINTPYGVDGTCTMFEIPIGVRFDIAQMPHSRWFAGTGFSSYYAQKEKYTYYYKEYKHNQRPGWEGKTGLFLLSHLNASVGYEHTITRKLSILAEPYVRIPLKGVGYGKVNLFTTGAWLSVRYTPAFYR</sequence>
<dbReference type="Proteomes" id="UP000306402">
    <property type="component" value="Unassembled WGS sequence"/>
</dbReference>
<evidence type="ECO:0000313" key="4">
    <source>
        <dbReference type="Proteomes" id="UP000306402"/>
    </source>
</evidence>
<evidence type="ECO:0000256" key="2">
    <source>
        <dbReference type="SAM" id="Phobius"/>
    </source>
</evidence>
<keyword evidence="2" id="KW-0472">Membrane</keyword>
<dbReference type="RefSeq" id="WP_138365628.1">
    <property type="nucleotide sequence ID" value="NZ_VCEJ01000004.1"/>
</dbReference>
<protein>
    <recommendedName>
        <fullName evidence="5">PorT family protein</fullName>
    </recommendedName>
</protein>
<feature type="region of interest" description="Disordered" evidence="1">
    <location>
        <begin position="81"/>
        <end position="109"/>
    </location>
</feature>
<evidence type="ECO:0000313" key="3">
    <source>
        <dbReference type="EMBL" id="TLV00248.1"/>
    </source>
</evidence>
<reference evidence="3 4" key="1">
    <citation type="submission" date="2019-05" db="EMBL/GenBank/DDBJ databases">
        <authorList>
            <person name="Qu J.-H."/>
        </authorList>
    </citation>
    <scope>NUCLEOTIDE SEQUENCE [LARGE SCALE GENOMIC DNA]</scope>
    <source>
        <strain evidence="3 4">T17</strain>
    </source>
</reference>
<feature type="transmembrane region" description="Helical" evidence="2">
    <location>
        <begin position="51"/>
        <end position="71"/>
    </location>
</feature>
<dbReference type="AlphaFoldDB" id="A0A5R9KVR0"/>
<feature type="region of interest" description="Disordered" evidence="1">
    <location>
        <begin position="180"/>
        <end position="202"/>
    </location>
</feature>
<name>A0A5R9KVR0_9BACT</name>
<feature type="compositionally biased region" description="Low complexity" evidence="1">
    <location>
        <begin position="181"/>
        <end position="191"/>
    </location>
</feature>
<keyword evidence="2" id="KW-1133">Transmembrane helix</keyword>